<dbReference type="Proteomes" id="UP001196413">
    <property type="component" value="Unassembled WGS sequence"/>
</dbReference>
<dbReference type="AlphaFoldDB" id="A0AAD5N6N9"/>
<evidence type="ECO:0008006" key="4">
    <source>
        <dbReference type="Google" id="ProtNLM"/>
    </source>
</evidence>
<keyword evidence="3" id="KW-1185">Reference proteome</keyword>
<reference evidence="2" key="1">
    <citation type="submission" date="2021-06" db="EMBL/GenBank/DDBJ databases">
        <title>Parelaphostrongylus tenuis whole genome reference sequence.</title>
        <authorList>
            <person name="Garwood T.J."/>
            <person name="Larsen P.A."/>
            <person name="Fountain-Jones N.M."/>
            <person name="Garbe J.R."/>
            <person name="Macchietto M.G."/>
            <person name="Kania S.A."/>
            <person name="Gerhold R.W."/>
            <person name="Richards J.E."/>
            <person name="Wolf T.M."/>
        </authorList>
    </citation>
    <scope>NUCLEOTIDE SEQUENCE</scope>
    <source>
        <strain evidence="2">MNPRO001-30</strain>
        <tissue evidence="2">Meninges</tissue>
    </source>
</reference>
<protein>
    <recommendedName>
        <fullName evidence="4">Lipoprotein</fullName>
    </recommendedName>
</protein>
<dbReference type="PROSITE" id="PS51257">
    <property type="entry name" value="PROKAR_LIPOPROTEIN"/>
    <property type="match status" value="1"/>
</dbReference>
<feature type="chain" id="PRO_5041911830" description="Lipoprotein" evidence="1">
    <location>
        <begin position="21"/>
        <end position="137"/>
    </location>
</feature>
<evidence type="ECO:0000256" key="1">
    <source>
        <dbReference type="SAM" id="SignalP"/>
    </source>
</evidence>
<name>A0AAD5N6N9_PARTN</name>
<sequence length="137" mass="14616">MERVKILLIPLLITVTAVLGCRVTPQGQGNTITRNFTVGGFRLPTAMVFTTSASAPTQLPGGIASTSEGAKSFVSRLVMQMQGRRAGLPDGIISQILNQLAVQISYDPLECKTVTINKPANMECRVGVGRASVDHYV</sequence>
<accession>A0AAD5N6N9</accession>
<evidence type="ECO:0000313" key="3">
    <source>
        <dbReference type="Proteomes" id="UP001196413"/>
    </source>
</evidence>
<proteinExistence type="predicted"/>
<dbReference type="EMBL" id="JAHQIW010004781">
    <property type="protein sequence ID" value="KAJ1363651.1"/>
    <property type="molecule type" value="Genomic_DNA"/>
</dbReference>
<organism evidence="2 3">
    <name type="scientific">Parelaphostrongylus tenuis</name>
    <name type="common">Meningeal worm</name>
    <dbReference type="NCBI Taxonomy" id="148309"/>
    <lineage>
        <taxon>Eukaryota</taxon>
        <taxon>Metazoa</taxon>
        <taxon>Ecdysozoa</taxon>
        <taxon>Nematoda</taxon>
        <taxon>Chromadorea</taxon>
        <taxon>Rhabditida</taxon>
        <taxon>Rhabditina</taxon>
        <taxon>Rhabditomorpha</taxon>
        <taxon>Strongyloidea</taxon>
        <taxon>Metastrongylidae</taxon>
        <taxon>Parelaphostrongylus</taxon>
    </lineage>
</organism>
<comment type="caution">
    <text evidence="2">The sequence shown here is derived from an EMBL/GenBank/DDBJ whole genome shotgun (WGS) entry which is preliminary data.</text>
</comment>
<gene>
    <name evidence="2" type="ORF">KIN20_023566</name>
</gene>
<keyword evidence="1" id="KW-0732">Signal</keyword>
<feature type="signal peptide" evidence="1">
    <location>
        <begin position="1"/>
        <end position="20"/>
    </location>
</feature>
<evidence type="ECO:0000313" key="2">
    <source>
        <dbReference type="EMBL" id="KAJ1363651.1"/>
    </source>
</evidence>